<dbReference type="InterPro" id="IPR010921">
    <property type="entry name" value="Trp_repressor/repl_initiator"/>
</dbReference>
<evidence type="ECO:0000313" key="1">
    <source>
        <dbReference type="EMBL" id="KJU85248.1"/>
    </source>
</evidence>
<evidence type="ECO:0000313" key="2">
    <source>
        <dbReference type="Proteomes" id="UP000033423"/>
    </source>
</evidence>
<sequence length="33" mass="3743">MKTYSADLRAKIVEACTNKEGSLRQIAKRFKVS</sequence>
<accession>A0A0F3GX35</accession>
<organism evidence="1 2">
    <name type="scientific">Candidatus Magnetobacterium bavaricum</name>
    <dbReference type="NCBI Taxonomy" id="29290"/>
    <lineage>
        <taxon>Bacteria</taxon>
        <taxon>Pseudomonadati</taxon>
        <taxon>Nitrospirota</taxon>
        <taxon>Thermodesulfovibrionia</taxon>
        <taxon>Thermodesulfovibrionales</taxon>
        <taxon>Candidatus Magnetobacteriaceae</taxon>
        <taxon>Candidatus Magnetobacterium</taxon>
    </lineage>
</organism>
<evidence type="ECO:0008006" key="3">
    <source>
        <dbReference type="Google" id="ProtNLM"/>
    </source>
</evidence>
<dbReference type="GO" id="GO:0043565">
    <property type="term" value="F:sequence-specific DNA binding"/>
    <property type="evidence" value="ECO:0007669"/>
    <property type="project" value="InterPro"/>
</dbReference>
<keyword evidence="2" id="KW-1185">Reference proteome</keyword>
<proteinExistence type="predicted"/>
<protein>
    <recommendedName>
        <fullName evidence="3">Transposase</fullName>
    </recommendedName>
</protein>
<dbReference type="Proteomes" id="UP000033423">
    <property type="component" value="Unassembled WGS sequence"/>
</dbReference>
<name>A0A0F3GX35_9BACT</name>
<dbReference type="SUPFAM" id="SSF48295">
    <property type="entry name" value="TrpR-like"/>
    <property type="match status" value="1"/>
</dbReference>
<dbReference type="EMBL" id="LACI01001105">
    <property type="protein sequence ID" value="KJU85248.1"/>
    <property type="molecule type" value="Genomic_DNA"/>
</dbReference>
<reference evidence="1 2" key="1">
    <citation type="submission" date="2015-02" db="EMBL/GenBank/DDBJ databases">
        <title>Single-cell genomics of uncultivated deep-branching MTB reveals a conserved set of magnetosome genes.</title>
        <authorList>
            <person name="Kolinko S."/>
            <person name="Richter M."/>
            <person name="Glockner F.O."/>
            <person name="Brachmann A."/>
            <person name="Schuler D."/>
        </authorList>
    </citation>
    <scope>NUCLEOTIDE SEQUENCE [LARGE SCALE GENOMIC DNA]</scope>
    <source>
        <strain evidence="1">TM-1</strain>
    </source>
</reference>
<dbReference type="Gene3D" id="1.10.10.10">
    <property type="entry name" value="Winged helix-like DNA-binding domain superfamily/Winged helix DNA-binding domain"/>
    <property type="match status" value="1"/>
</dbReference>
<dbReference type="InterPro" id="IPR036388">
    <property type="entry name" value="WH-like_DNA-bd_sf"/>
</dbReference>
<dbReference type="AlphaFoldDB" id="A0A0F3GX35"/>
<feature type="non-terminal residue" evidence="1">
    <location>
        <position position="33"/>
    </location>
</feature>
<comment type="caution">
    <text evidence="1">The sequence shown here is derived from an EMBL/GenBank/DDBJ whole genome shotgun (WGS) entry which is preliminary data.</text>
</comment>
<gene>
    <name evidence="1" type="ORF">MBAV_002553</name>
</gene>